<dbReference type="AlphaFoldDB" id="A0AAW4L205"/>
<sequence>MRPLLRYKVLIPLALILGPAPYFHEPHLAEKLRMLMAGALHKPLDIFDLFLHSSPLLLLGFKAGADIARLTFTKKSSA</sequence>
<dbReference type="EMBL" id="JAHCVJ010000002">
    <property type="protein sequence ID" value="MBT0664217.1"/>
    <property type="molecule type" value="Genomic_DNA"/>
</dbReference>
<protein>
    <recommendedName>
        <fullName evidence="3">RND transporter</fullName>
    </recommendedName>
</protein>
<comment type="caution">
    <text evidence="1">The sequence shown here is derived from an EMBL/GenBank/DDBJ whole genome shotgun (WGS) entry which is preliminary data.</text>
</comment>
<evidence type="ECO:0000313" key="2">
    <source>
        <dbReference type="Proteomes" id="UP000811899"/>
    </source>
</evidence>
<organism evidence="1 2">
    <name type="scientific">Geoanaerobacter pelophilus</name>
    <dbReference type="NCBI Taxonomy" id="60036"/>
    <lineage>
        <taxon>Bacteria</taxon>
        <taxon>Pseudomonadati</taxon>
        <taxon>Thermodesulfobacteriota</taxon>
        <taxon>Desulfuromonadia</taxon>
        <taxon>Geobacterales</taxon>
        <taxon>Geobacteraceae</taxon>
        <taxon>Geoanaerobacter</taxon>
    </lineage>
</organism>
<evidence type="ECO:0008006" key="3">
    <source>
        <dbReference type="Google" id="ProtNLM"/>
    </source>
</evidence>
<evidence type="ECO:0000313" key="1">
    <source>
        <dbReference type="EMBL" id="MBT0664217.1"/>
    </source>
</evidence>
<keyword evidence="2" id="KW-1185">Reference proteome</keyword>
<accession>A0AAW4L205</accession>
<reference evidence="1 2" key="1">
    <citation type="submission" date="2021-05" db="EMBL/GenBank/DDBJ databases">
        <title>The draft genome of Geobacter pelophilus DSM 12255.</title>
        <authorList>
            <person name="Xu Z."/>
            <person name="Masuda Y."/>
            <person name="Itoh H."/>
            <person name="Senoo K."/>
        </authorList>
    </citation>
    <scope>NUCLEOTIDE SEQUENCE [LARGE SCALE GENOMIC DNA]</scope>
    <source>
        <strain evidence="1 2">DSM 12255</strain>
    </source>
</reference>
<gene>
    <name evidence="1" type="ORF">KI809_07870</name>
</gene>
<name>A0AAW4L205_9BACT</name>
<dbReference type="Proteomes" id="UP000811899">
    <property type="component" value="Unassembled WGS sequence"/>
</dbReference>
<proteinExistence type="predicted"/>